<evidence type="ECO:0000313" key="7">
    <source>
        <dbReference type="Proteomes" id="UP001163046"/>
    </source>
</evidence>
<dbReference type="Gene3D" id="3.40.5.120">
    <property type="match status" value="1"/>
</dbReference>
<dbReference type="InterPro" id="IPR006576">
    <property type="entry name" value="BRK_domain"/>
</dbReference>
<dbReference type="EC" id="3.6.4.12" evidence="6"/>
<gene>
    <name evidence="6" type="primary">CHD7_6</name>
    <name evidence="6" type="ORF">OS493_040592</name>
</gene>
<reference evidence="6" key="1">
    <citation type="submission" date="2023-01" db="EMBL/GenBank/DDBJ databases">
        <title>Genome assembly of the deep-sea coral Lophelia pertusa.</title>
        <authorList>
            <person name="Herrera S."/>
            <person name="Cordes E."/>
        </authorList>
    </citation>
    <scope>NUCLEOTIDE SEQUENCE</scope>
    <source>
        <strain evidence="6">USNM1676648</strain>
        <tissue evidence="6">Polyp</tissue>
    </source>
</reference>
<dbReference type="GO" id="GO:0016787">
    <property type="term" value="F:hydrolase activity"/>
    <property type="evidence" value="ECO:0007669"/>
    <property type="project" value="UniProtKB-KW"/>
</dbReference>
<accession>A0A9W9Y6P6</accession>
<dbReference type="GO" id="GO:0005634">
    <property type="term" value="C:nucleus"/>
    <property type="evidence" value="ECO:0007669"/>
    <property type="project" value="UniProtKB-SubCell"/>
</dbReference>
<keyword evidence="7" id="KW-1185">Reference proteome</keyword>
<name>A0A9W9Y6P6_9CNID</name>
<dbReference type="EMBL" id="MU828210">
    <property type="protein sequence ID" value="KAJ7306343.1"/>
    <property type="molecule type" value="Genomic_DNA"/>
</dbReference>
<feature type="non-terminal residue" evidence="6">
    <location>
        <position position="103"/>
    </location>
</feature>
<keyword evidence="6" id="KW-0378">Hydrolase</keyword>
<protein>
    <submittedName>
        <fullName evidence="6">Choline dehydrogenase 7</fullName>
        <ecNumber evidence="6">3.6.4.12</ecNumber>
    </submittedName>
</protein>
<evidence type="ECO:0000256" key="1">
    <source>
        <dbReference type="ARBA" id="ARBA00004123"/>
    </source>
</evidence>
<evidence type="ECO:0000256" key="3">
    <source>
        <dbReference type="ARBA" id="ARBA00023163"/>
    </source>
</evidence>
<dbReference type="Pfam" id="PF07533">
    <property type="entry name" value="BRK"/>
    <property type="match status" value="1"/>
</dbReference>
<evidence type="ECO:0000259" key="5">
    <source>
        <dbReference type="Pfam" id="PF07533"/>
    </source>
</evidence>
<comment type="subcellular location">
    <subcellularLocation>
        <location evidence="1">Nucleus</location>
    </subcellularLocation>
</comment>
<sequence>MHCSPADELYLFDRHGISRTDFNLLSDPELSFLEVVSKMPSNPGTTPMNKEMAEGFSQEIEDGTHRNQLVGSVAPTLSNLVDWLQQNSSYDVAEESAAFVRSK</sequence>
<evidence type="ECO:0000256" key="4">
    <source>
        <dbReference type="ARBA" id="ARBA00023242"/>
    </source>
</evidence>
<comment type="caution">
    <text evidence="6">The sequence shown here is derived from an EMBL/GenBank/DDBJ whole genome shotgun (WGS) entry which is preliminary data.</text>
</comment>
<evidence type="ECO:0000256" key="2">
    <source>
        <dbReference type="ARBA" id="ARBA00023015"/>
    </source>
</evidence>
<keyword evidence="3" id="KW-0804">Transcription</keyword>
<dbReference type="GO" id="GO:0003678">
    <property type="term" value="F:DNA helicase activity"/>
    <property type="evidence" value="ECO:0007669"/>
    <property type="project" value="UniProtKB-EC"/>
</dbReference>
<keyword evidence="2" id="KW-0805">Transcription regulation</keyword>
<keyword evidence="4" id="KW-0539">Nucleus</keyword>
<dbReference type="OrthoDB" id="5857104at2759"/>
<evidence type="ECO:0000313" key="6">
    <source>
        <dbReference type="EMBL" id="KAJ7306343.1"/>
    </source>
</evidence>
<dbReference type="SUPFAM" id="SSF160481">
    <property type="entry name" value="BRK domain-like"/>
    <property type="match status" value="1"/>
</dbReference>
<proteinExistence type="predicted"/>
<organism evidence="6 7">
    <name type="scientific">Desmophyllum pertusum</name>
    <dbReference type="NCBI Taxonomy" id="174260"/>
    <lineage>
        <taxon>Eukaryota</taxon>
        <taxon>Metazoa</taxon>
        <taxon>Cnidaria</taxon>
        <taxon>Anthozoa</taxon>
        <taxon>Hexacorallia</taxon>
        <taxon>Scleractinia</taxon>
        <taxon>Caryophylliina</taxon>
        <taxon>Caryophylliidae</taxon>
        <taxon>Desmophyllum</taxon>
    </lineage>
</organism>
<feature type="domain" description="BRK" evidence="5">
    <location>
        <begin position="69"/>
        <end position="94"/>
    </location>
</feature>
<dbReference type="InterPro" id="IPR037259">
    <property type="entry name" value="BRK_sf"/>
</dbReference>
<dbReference type="Proteomes" id="UP001163046">
    <property type="component" value="Unassembled WGS sequence"/>
</dbReference>
<dbReference type="AlphaFoldDB" id="A0A9W9Y6P6"/>